<dbReference type="GO" id="GO:0061575">
    <property type="term" value="F:cyclin-dependent protein serine/threonine kinase activator activity"/>
    <property type="evidence" value="ECO:0007669"/>
    <property type="project" value="InterPro"/>
</dbReference>
<evidence type="ECO:0000313" key="13">
    <source>
        <dbReference type="Proteomes" id="UP000020467"/>
    </source>
</evidence>
<evidence type="ECO:0000256" key="8">
    <source>
        <dbReference type="ARBA" id="ARBA00033277"/>
    </source>
</evidence>
<evidence type="ECO:0000259" key="11">
    <source>
        <dbReference type="PROSITE" id="PS50089"/>
    </source>
</evidence>
<evidence type="ECO:0000313" key="12">
    <source>
        <dbReference type="EMBL" id="EXF78935.1"/>
    </source>
</evidence>
<comment type="caution">
    <text evidence="12">The sequence shown here is derived from an EMBL/GenBank/DDBJ whole genome shotgun (WGS) entry which is preliminary data.</text>
</comment>
<dbReference type="InterPro" id="IPR001841">
    <property type="entry name" value="Znf_RING"/>
</dbReference>
<accession>A0A010QQM5</accession>
<dbReference type="GO" id="GO:0008270">
    <property type="term" value="F:zinc ion binding"/>
    <property type="evidence" value="ECO:0007669"/>
    <property type="project" value="UniProtKB-KW"/>
</dbReference>
<dbReference type="Gene3D" id="3.30.40.10">
    <property type="entry name" value="Zinc/RING finger domain, C3HC4 (zinc finger)"/>
    <property type="match status" value="1"/>
</dbReference>
<dbReference type="CDD" id="cd16573">
    <property type="entry name" value="RING-HC_TFB3-like"/>
    <property type="match status" value="1"/>
</dbReference>
<dbReference type="eggNOG" id="KOG3800">
    <property type="taxonomic scope" value="Eukaryota"/>
</dbReference>
<feature type="coiled-coil region" evidence="10">
    <location>
        <begin position="163"/>
        <end position="202"/>
    </location>
</feature>
<dbReference type="HOGENOM" id="CLU_048466_1_0_1"/>
<dbReference type="Pfam" id="PF06391">
    <property type="entry name" value="MAT1"/>
    <property type="match status" value="1"/>
</dbReference>
<keyword evidence="12" id="KW-0808">Transferase</keyword>
<dbReference type="STRING" id="1445577.A0A010QQM5"/>
<dbReference type="InterPro" id="IPR013083">
    <property type="entry name" value="Znf_RING/FYVE/PHD"/>
</dbReference>
<keyword evidence="6" id="KW-0539">Nucleus</keyword>
<keyword evidence="3" id="KW-0479">Metal-binding</keyword>
<dbReference type="PROSITE" id="PS50089">
    <property type="entry name" value="ZF_RING_2"/>
    <property type="match status" value="1"/>
</dbReference>
<feature type="domain" description="RING-type" evidence="11">
    <location>
        <begin position="23"/>
        <end position="65"/>
    </location>
</feature>
<dbReference type="Proteomes" id="UP000020467">
    <property type="component" value="Unassembled WGS sequence"/>
</dbReference>
<evidence type="ECO:0000256" key="7">
    <source>
        <dbReference type="ARBA" id="ARBA00029873"/>
    </source>
</evidence>
<gene>
    <name evidence="12" type="ORF">CFIO01_09946</name>
</gene>
<keyword evidence="5" id="KW-0862">Zinc</keyword>
<dbReference type="EMBL" id="JARH01000597">
    <property type="protein sequence ID" value="EXF78935.1"/>
    <property type="molecule type" value="Genomic_DNA"/>
</dbReference>
<dbReference type="OrthoDB" id="5963at2759"/>
<evidence type="ECO:0000256" key="2">
    <source>
        <dbReference type="ARBA" id="ARBA00022257"/>
    </source>
</evidence>
<keyword evidence="4 9" id="KW-0863">Zinc-finger</keyword>
<dbReference type="GO" id="GO:0016301">
    <property type="term" value="F:kinase activity"/>
    <property type="evidence" value="ECO:0007669"/>
    <property type="project" value="UniProtKB-KW"/>
</dbReference>
<dbReference type="SUPFAM" id="SSF57850">
    <property type="entry name" value="RING/U-box"/>
    <property type="match status" value="1"/>
</dbReference>
<keyword evidence="13" id="KW-1185">Reference proteome</keyword>
<evidence type="ECO:0000256" key="4">
    <source>
        <dbReference type="ARBA" id="ARBA00022771"/>
    </source>
</evidence>
<evidence type="ECO:0000256" key="3">
    <source>
        <dbReference type="ARBA" id="ARBA00022723"/>
    </source>
</evidence>
<comment type="subcellular location">
    <subcellularLocation>
        <location evidence="1">Nucleus</location>
    </subcellularLocation>
</comment>
<dbReference type="PROSITE" id="PS00518">
    <property type="entry name" value="ZF_RING_1"/>
    <property type="match status" value="1"/>
</dbReference>
<dbReference type="InterPro" id="IPR015877">
    <property type="entry name" value="MAT1_centre"/>
</dbReference>
<keyword evidence="12" id="KW-0418">Kinase</keyword>
<dbReference type="AlphaFoldDB" id="A0A010QQM5"/>
<evidence type="ECO:0000256" key="1">
    <source>
        <dbReference type="ARBA" id="ARBA00004123"/>
    </source>
</evidence>
<dbReference type="GO" id="GO:0006357">
    <property type="term" value="P:regulation of transcription by RNA polymerase II"/>
    <property type="evidence" value="ECO:0007669"/>
    <property type="project" value="TreeGrafter"/>
</dbReference>
<evidence type="ECO:0000256" key="5">
    <source>
        <dbReference type="ARBA" id="ARBA00022833"/>
    </source>
</evidence>
<organism evidence="12 13">
    <name type="scientific">Colletotrichum fioriniae PJ7</name>
    <dbReference type="NCBI Taxonomy" id="1445577"/>
    <lineage>
        <taxon>Eukaryota</taxon>
        <taxon>Fungi</taxon>
        <taxon>Dikarya</taxon>
        <taxon>Ascomycota</taxon>
        <taxon>Pezizomycotina</taxon>
        <taxon>Sordariomycetes</taxon>
        <taxon>Hypocreomycetidae</taxon>
        <taxon>Glomerellales</taxon>
        <taxon>Glomerellaceae</taxon>
        <taxon>Colletotrichum</taxon>
        <taxon>Colletotrichum acutatum species complex</taxon>
    </lineage>
</organism>
<evidence type="ECO:0000256" key="9">
    <source>
        <dbReference type="PROSITE-ProRule" id="PRU00175"/>
    </source>
</evidence>
<sequence>MATRRASTSATAAPAPSATNDICPVCKTMRYLNKDLEFLINPECYHPMCANCVARIFSDGPNQCPYAGCHKTLRKKGFKSAYFGDLTVEREVDIRRRVAAVLNKVEDDFETLADYNEYLEWVETLTFDLISGTDVEKKAAEGRLMEWEQAHRAEIERNRRLAKESEADRVARFEAEKEEARLRRAEAMQEDAAEKRKEQRLREDMLNGLASSDAGEAKQTLNRVLLKKRGQNRLQSAVGTLSEATSTTGAGGLSIRGLKQQKKRVVEDNKPYDPFGGLKLDMERYKMGPSEEYRNQWVDEARKKDDIVVGGYSADEYLGRAMFEAFSGLAVFIEDEKGPEKVATAEAALVASTGQTTQKMDVDDVF</sequence>
<dbReference type="GO" id="GO:0006289">
    <property type="term" value="P:nucleotide-excision repair"/>
    <property type="evidence" value="ECO:0007669"/>
    <property type="project" value="InterPro"/>
</dbReference>
<keyword evidence="10" id="KW-0175">Coiled coil</keyword>
<reference evidence="12 13" key="1">
    <citation type="submission" date="2014-02" db="EMBL/GenBank/DDBJ databases">
        <title>The genome sequence of Colletotrichum fioriniae PJ7.</title>
        <authorList>
            <person name="Baroncelli R."/>
            <person name="Thon M.R."/>
        </authorList>
    </citation>
    <scope>NUCLEOTIDE SEQUENCE [LARGE SCALE GENOMIC DNA]</scope>
    <source>
        <strain evidence="12 13">PJ7</strain>
    </source>
</reference>
<dbReference type="GO" id="GO:0005675">
    <property type="term" value="C:transcription factor TFIIH holo complex"/>
    <property type="evidence" value="ECO:0007669"/>
    <property type="project" value="InterPro"/>
</dbReference>
<dbReference type="InterPro" id="IPR017907">
    <property type="entry name" value="Znf_RING_CS"/>
</dbReference>
<protein>
    <recommendedName>
        <fullName evidence="2">RNA polymerase II transcription factor B subunit 3</fullName>
    </recommendedName>
    <alternativeName>
        <fullName evidence="8">RNA polymerase II transcription factor B 38 kDa subunit</fullName>
    </alternativeName>
    <alternativeName>
        <fullName evidence="7">RNA polymerase II transcription factor B p38 subunit</fullName>
    </alternativeName>
</protein>
<name>A0A010QQM5_9PEZI</name>
<evidence type="ECO:0000256" key="10">
    <source>
        <dbReference type="SAM" id="Coils"/>
    </source>
</evidence>
<dbReference type="InterPro" id="IPR004575">
    <property type="entry name" value="MAT1/Tfb3"/>
</dbReference>
<dbReference type="PANTHER" id="PTHR12683:SF13">
    <property type="entry name" value="CDK-ACTIVATING KINASE ASSEMBLY FACTOR MAT1"/>
    <property type="match status" value="1"/>
</dbReference>
<proteinExistence type="predicted"/>
<evidence type="ECO:0000256" key="6">
    <source>
        <dbReference type="ARBA" id="ARBA00023242"/>
    </source>
</evidence>
<dbReference type="Pfam" id="PF17121">
    <property type="entry name" value="zf-C3HC4_5"/>
    <property type="match status" value="1"/>
</dbReference>
<dbReference type="KEGG" id="cfj:CFIO01_09946"/>
<dbReference type="NCBIfam" id="TIGR00570">
    <property type="entry name" value="cdk7"/>
    <property type="match status" value="1"/>
</dbReference>
<dbReference type="PANTHER" id="PTHR12683">
    <property type="entry name" value="CDK-ACTIVATING KINASE ASSEMBLY FACTOR MAT1"/>
    <property type="match status" value="1"/>
</dbReference>